<proteinExistence type="inferred from homology"/>
<dbReference type="InterPro" id="IPR051677">
    <property type="entry name" value="AfsR-DnrI-RedD_regulator"/>
</dbReference>
<dbReference type="PRINTS" id="PR00364">
    <property type="entry name" value="DISEASERSIST"/>
</dbReference>
<dbReference type="SUPFAM" id="SSF46894">
    <property type="entry name" value="C-terminal effector domain of the bipartite response regulators"/>
    <property type="match status" value="1"/>
</dbReference>
<accession>A0A9W6KGP0</accession>
<keyword evidence="3" id="KW-0238">DNA-binding</keyword>
<dbReference type="RefSeq" id="WP_271189052.1">
    <property type="nucleotide sequence ID" value="NZ_BSFP01000005.1"/>
</dbReference>
<dbReference type="PROSITE" id="PS50005">
    <property type="entry name" value="TPR"/>
    <property type="match status" value="1"/>
</dbReference>
<dbReference type="AlphaFoldDB" id="A0A9W6KGP0"/>
<evidence type="ECO:0000256" key="5">
    <source>
        <dbReference type="PROSITE-ProRule" id="PRU00339"/>
    </source>
</evidence>
<comment type="similarity">
    <text evidence="1">Belongs to the AfsR/DnrI/RedD regulatory family.</text>
</comment>
<feature type="domain" description="Bacterial transcriptional activator" evidence="7">
    <location>
        <begin position="94"/>
        <end position="239"/>
    </location>
</feature>
<dbReference type="InterPro" id="IPR036388">
    <property type="entry name" value="WH-like_DNA-bd_sf"/>
</dbReference>
<dbReference type="Proteomes" id="UP001143480">
    <property type="component" value="Unassembled WGS sequence"/>
</dbReference>
<evidence type="ECO:0000256" key="1">
    <source>
        <dbReference type="ARBA" id="ARBA00005820"/>
    </source>
</evidence>
<protein>
    <submittedName>
        <fullName evidence="8">SARP family transcriptional regulator</fullName>
    </submittedName>
</protein>
<evidence type="ECO:0000259" key="7">
    <source>
        <dbReference type="SMART" id="SM01043"/>
    </source>
</evidence>
<dbReference type="InterPro" id="IPR001867">
    <property type="entry name" value="OmpR/PhoB-type_DNA-bd"/>
</dbReference>
<dbReference type="Pfam" id="PF13374">
    <property type="entry name" value="TPR_10"/>
    <property type="match status" value="2"/>
</dbReference>
<dbReference type="PANTHER" id="PTHR35807">
    <property type="entry name" value="TRANSCRIPTIONAL REGULATOR REDD-RELATED"/>
    <property type="match status" value="1"/>
</dbReference>
<comment type="caution">
    <text evidence="8">The sequence shown here is derived from an EMBL/GenBank/DDBJ whole genome shotgun (WGS) entry which is preliminary data.</text>
</comment>
<keyword evidence="5" id="KW-0802">TPR repeat</keyword>
<dbReference type="SUPFAM" id="SSF48452">
    <property type="entry name" value="TPR-like"/>
    <property type="match status" value="2"/>
</dbReference>
<dbReference type="Pfam" id="PF13424">
    <property type="entry name" value="TPR_12"/>
    <property type="match status" value="1"/>
</dbReference>
<evidence type="ECO:0000259" key="6">
    <source>
        <dbReference type="SMART" id="SM00862"/>
    </source>
</evidence>
<feature type="domain" description="OmpR/PhoB-type" evidence="6">
    <location>
        <begin position="15"/>
        <end position="87"/>
    </location>
</feature>
<dbReference type="InterPro" id="IPR027417">
    <property type="entry name" value="P-loop_NTPase"/>
</dbReference>
<dbReference type="CDD" id="cd15831">
    <property type="entry name" value="BTAD"/>
    <property type="match status" value="1"/>
</dbReference>
<gene>
    <name evidence="8" type="ORF">GCM10017581_014750</name>
</gene>
<dbReference type="Gene3D" id="3.40.50.300">
    <property type="entry name" value="P-loop containing nucleotide triphosphate hydrolases"/>
    <property type="match status" value="1"/>
</dbReference>
<dbReference type="Gene3D" id="1.10.10.10">
    <property type="entry name" value="Winged helix-like DNA-binding domain superfamily/Winged helix DNA-binding domain"/>
    <property type="match status" value="1"/>
</dbReference>
<evidence type="ECO:0000256" key="2">
    <source>
        <dbReference type="ARBA" id="ARBA00023015"/>
    </source>
</evidence>
<dbReference type="Pfam" id="PF03704">
    <property type="entry name" value="BTAD"/>
    <property type="match status" value="1"/>
</dbReference>
<evidence type="ECO:0000256" key="4">
    <source>
        <dbReference type="ARBA" id="ARBA00023163"/>
    </source>
</evidence>
<dbReference type="EMBL" id="BSFP01000005">
    <property type="protein sequence ID" value="GLK99734.1"/>
    <property type="molecule type" value="Genomic_DNA"/>
</dbReference>
<sequence length="930" mass="99315">MRVGLLGPAEIVDGGSRVALGGRKPSILMAVLACAANRPVPGAELCAALWGTPVPAKAEQNLRVWVHHLRRAVGSSRIDRRGDGYVLTLGPDELDITAFRTLTEQGRAAAGAGAAQQASGLFGAALDLWRGPALAGLETVPVLGAEAARLEEERLQVLEQRFAADLALGRHAAIVAELRSLTARHPIRETFHGQLMEALAGAGRAAEAIAVYGALREVLADELGADPGRPLQDLHLALLRNRPAAARPAAAGALPVAVPRQLPAAVTGFVGRAAWLARLDALLPDGSPATPIAAVSGPGGIGKTTLAVHWAHRVQDRFPDGQLYVNLRGFDPTAAPADPADVLRDCLEALGVPGSAVPDRFEARSALYRTTLADRRVLVVLDNARDADHVRPLLPGSRHCLTLVTSRDQLTGLVAEGGRALPLDAFSAAEARALLAHRLDAGRAADADAATGRIVERCAGLPLALTIVTARLATNPHLSLEAVADELARSRRRLDPFTGGDVVTDVRAVFSWSYRIVSPGAARLFRFMGLLHVGPDIGLAAAAALLELSPQDARPLLTQLVRGHLIGERPGDRYAFHDLLRAYAAELAAATDSPADREAALHRLLDYYLYSARAAAVALEHSGADAVPDEPAERFADHRAAVAWLTAERPALVAAVGRAHDGGRPEHCRRLARIIQDFLAAQGHWHDLRRVQQIALSSATGADDPAAQIIARRSLAYAETLLGHHDRAEIHLRFALEQIHRLGDPVQEAYCIHNLAIVKQSQAHYPQALDLERQALERFRRLGHPRGEAAVLNTIACLHAALGEPELALEFGQQALAVHRTSDSWRRDPAFLDTIADAYRQLGQYQAAQEHYREALGLARDVGNRYLEAAILAQLGDTHHAAGEPGPAGGAWREAAELIADLDQLPTVSPVNDFHTKVPDLATLYAKLGA</sequence>
<keyword evidence="4" id="KW-0804">Transcription</keyword>
<feature type="repeat" description="TPR" evidence="5">
    <location>
        <begin position="829"/>
        <end position="862"/>
    </location>
</feature>
<dbReference type="InterPro" id="IPR019734">
    <property type="entry name" value="TPR_rpt"/>
</dbReference>
<evidence type="ECO:0000313" key="9">
    <source>
        <dbReference type="Proteomes" id="UP001143480"/>
    </source>
</evidence>
<evidence type="ECO:0000313" key="8">
    <source>
        <dbReference type="EMBL" id="GLK99734.1"/>
    </source>
</evidence>
<dbReference type="GO" id="GO:0000160">
    <property type="term" value="P:phosphorelay signal transduction system"/>
    <property type="evidence" value="ECO:0007669"/>
    <property type="project" value="InterPro"/>
</dbReference>
<keyword evidence="9" id="KW-1185">Reference proteome</keyword>
<dbReference type="GO" id="GO:0003677">
    <property type="term" value="F:DNA binding"/>
    <property type="evidence" value="ECO:0007669"/>
    <property type="project" value="UniProtKB-KW"/>
</dbReference>
<evidence type="ECO:0000256" key="3">
    <source>
        <dbReference type="ARBA" id="ARBA00023125"/>
    </source>
</evidence>
<reference evidence="8" key="1">
    <citation type="journal article" date="2014" name="Int. J. Syst. Evol. Microbiol.">
        <title>Complete genome sequence of Corynebacterium casei LMG S-19264T (=DSM 44701T), isolated from a smear-ripened cheese.</title>
        <authorList>
            <consortium name="US DOE Joint Genome Institute (JGI-PGF)"/>
            <person name="Walter F."/>
            <person name="Albersmeier A."/>
            <person name="Kalinowski J."/>
            <person name="Ruckert C."/>
        </authorList>
    </citation>
    <scope>NUCLEOTIDE SEQUENCE</scope>
    <source>
        <strain evidence="8">VKM Ac-1321</strain>
    </source>
</reference>
<organism evidence="8 9">
    <name type="scientific">Dactylosporangium matsuzakiense</name>
    <dbReference type="NCBI Taxonomy" id="53360"/>
    <lineage>
        <taxon>Bacteria</taxon>
        <taxon>Bacillati</taxon>
        <taxon>Actinomycetota</taxon>
        <taxon>Actinomycetes</taxon>
        <taxon>Micromonosporales</taxon>
        <taxon>Micromonosporaceae</taxon>
        <taxon>Dactylosporangium</taxon>
    </lineage>
</organism>
<reference evidence="8" key="2">
    <citation type="submission" date="2023-01" db="EMBL/GenBank/DDBJ databases">
        <authorList>
            <person name="Sun Q."/>
            <person name="Evtushenko L."/>
        </authorList>
    </citation>
    <scope>NUCLEOTIDE SEQUENCE</scope>
    <source>
        <strain evidence="8">VKM Ac-1321</strain>
    </source>
</reference>
<dbReference type="SMART" id="SM01043">
    <property type="entry name" value="BTAD"/>
    <property type="match status" value="1"/>
</dbReference>
<dbReference type="GO" id="GO:0006355">
    <property type="term" value="P:regulation of DNA-templated transcription"/>
    <property type="evidence" value="ECO:0007669"/>
    <property type="project" value="InterPro"/>
</dbReference>
<dbReference type="InterPro" id="IPR011990">
    <property type="entry name" value="TPR-like_helical_dom_sf"/>
</dbReference>
<name>A0A9W6KGP0_9ACTN</name>
<dbReference type="PANTHER" id="PTHR35807:SF1">
    <property type="entry name" value="TRANSCRIPTIONAL REGULATOR REDD"/>
    <property type="match status" value="1"/>
</dbReference>
<dbReference type="InterPro" id="IPR005158">
    <property type="entry name" value="BTAD"/>
</dbReference>
<dbReference type="InterPro" id="IPR016032">
    <property type="entry name" value="Sig_transdc_resp-reg_C-effctor"/>
</dbReference>
<keyword evidence="2" id="KW-0805">Transcription regulation</keyword>
<dbReference type="SMART" id="SM00862">
    <property type="entry name" value="Trans_reg_C"/>
    <property type="match status" value="1"/>
</dbReference>
<dbReference type="SUPFAM" id="SSF52540">
    <property type="entry name" value="P-loop containing nucleoside triphosphate hydrolases"/>
    <property type="match status" value="1"/>
</dbReference>
<dbReference type="Gene3D" id="1.25.40.10">
    <property type="entry name" value="Tetratricopeptide repeat domain"/>
    <property type="match status" value="2"/>
</dbReference>
<dbReference type="GO" id="GO:0043531">
    <property type="term" value="F:ADP binding"/>
    <property type="evidence" value="ECO:0007669"/>
    <property type="project" value="InterPro"/>
</dbReference>
<dbReference type="SMART" id="SM00028">
    <property type="entry name" value="TPR"/>
    <property type="match status" value="4"/>
</dbReference>